<evidence type="ECO:0000256" key="8">
    <source>
        <dbReference type="NCBIfam" id="TIGR00669"/>
    </source>
</evidence>
<evidence type="ECO:0000259" key="9">
    <source>
        <dbReference type="PROSITE" id="PS50862"/>
    </source>
</evidence>
<dbReference type="GO" id="GO:0004071">
    <property type="term" value="F:aspartate-ammonia ligase activity"/>
    <property type="evidence" value="ECO:0007669"/>
    <property type="project" value="UniProtKB-UniRule"/>
</dbReference>
<dbReference type="HAMAP" id="MF_00555">
    <property type="entry name" value="AsnA"/>
    <property type="match status" value="1"/>
</dbReference>
<organism evidence="10 11">
    <name type="scientific">Bacteroides pyogenes</name>
    <dbReference type="NCBI Taxonomy" id="310300"/>
    <lineage>
        <taxon>Bacteria</taxon>
        <taxon>Pseudomonadati</taxon>
        <taxon>Bacteroidota</taxon>
        <taxon>Bacteroidia</taxon>
        <taxon>Bacteroidales</taxon>
        <taxon>Bacteroidaceae</taxon>
        <taxon>Bacteroides</taxon>
    </lineage>
</organism>
<dbReference type="SUPFAM" id="SSF55681">
    <property type="entry name" value="Class II aaRS and biotin synthetases"/>
    <property type="match status" value="1"/>
</dbReference>
<keyword evidence="6 7" id="KW-0061">Asparagine biosynthesis</keyword>
<keyword evidence="2 7" id="KW-0436">Ligase</keyword>
<dbReference type="EMBL" id="VKLW01000004">
    <property type="protein sequence ID" value="TYK35006.1"/>
    <property type="molecule type" value="Genomic_DNA"/>
</dbReference>
<keyword evidence="5 7" id="KW-0067">ATP-binding</keyword>
<dbReference type="Gene3D" id="3.30.930.10">
    <property type="entry name" value="Bira Bifunctional Protein, Domain 2"/>
    <property type="match status" value="1"/>
</dbReference>
<dbReference type="Proteomes" id="UP000324383">
    <property type="component" value="Unassembled WGS sequence"/>
</dbReference>
<comment type="catalytic activity">
    <reaction evidence="7">
        <text>L-aspartate + NH4(+) + ATP = L-asparagine + AMP + diphosphate + H(+)</text>
        <dbReference type="Rhea" id="RHEA:11372"/>
        <dbReference type="ChEBI" id="CHEBI:15378"/>
        <dbReference type="ChEBI" id="CHEBI:28938"/>
        <dbReference type="ChEBI" id="CHEBI:29991"/>
        <dbReference type="ChEBI" id="CHEBI:30616"/>
        <dbReference type="ChEBI" id="CHEBI:33019"/>
        <dbReference type="ChEBI" id="CHEBI:58048"/>
        <dbReference type="ChEBI" id="CHEBI:456215"/>
        <dbReference type="EC" id="6.3.1.1"/>
    </reaction>
</comment>
<dbReference type="Pfam" id="PF03590">
    <property type="entry name" value="AsnA"/>
    <property type="match status" value="1"/>
</dbReference>
<evidence type="ECO:0000313" key="10">
    <source>
        <dbReference type="EMBL" id="TYK35006.1"/>
    </source>
</evidence>
<dbReference type="GO" id="GO:0005524">
    <property type="term" value="F:ATP binding"/>
    <property type="evidence" value="ECO:0007669"/>
    <property type="project" value="UniProtKB-UniRule"/>
</dbReference>
<dbReference type="EC" id="6.3.1.1" evidence="7 8"/>
<sequence length="345" mass="40041">MSYLIKPQNYKPLLDLKQTELGIKKIKEFFQLNLSSELRLRRVTAPLFVLKGMGINDDLNGIERPVSFPIKDLGDAKAEVVHSLAKWKRLTLADYNIEPGYGIYTDMNAIRADEELGNLHSLYVDQWDWERVITDEDRNINFLKEIVNRIYAAMIRTEYMVYEMYPQIKPCLPPKLHFIHAEELYRLYPKLEPKDREHAICQKYGAVFIIGIGCELSDGQKHDGRAPDYDDYTTKGLNDLPGLNGDLLLWDEVLQRSIELSSMGIRVNKEVLLQQLKEKNEESRLELYFHKRLINGTLPLSIGGGIGQSRLCMYYLRKAHIGEIQASIWPDEMRQKCEELDIHLI</sequence>
<dbReference type="InterPro" id="IPR006195">
    <property type="entry name" value="aa-tRNA-synth_II"/>
</dbReference>
<dbReference type="InterPro" id="IPR004618">
    <property type="entry name" value="AsnA"/>
</dbReference>
<keyword evidence="4 7" id="KW-0547">Nucleotide-binding</keyword>
<feature type="domain" description="Aminoacyl-transfer RNA synthetases class-II family profile" evidence="9">
    <location>
        <begin position="103"/>
        <end position="330"/>
    </location>
</feature>
<comment type="caution">
    <text evidence="10">The sequence shown here is derived from an EMBL/GenBank/DDBJ whole genome shotgun (WGS) entry which is preliminary data.</text>
</comment>
<evidence type="ECO:0000256" key="3">
    <source>
        <dbReference type="ARBA" id="ARBA00022605"/>
    </source>
</evidence>
<evidence type="ECO:0000256" key="1">
    <source>
        <dbReference type="ARBA" id="ARBA00022490"/>
    </source>
</evidence>
<comment type="subcellular location">
    <subcellularLocation>
        <location evidence="7">Cytoplasm</location>
    </subcellularLocation>
</comment>
<protein>
    <recommendedName>
        <fullName evidence="7 8">Aspartate--ammonia ligase</fullName>
        <ecNumber evidence="7 8">6.3.1.1</ecNumber>
    </recommendedName>
    <alternativeName>
        <fullName evidence="7">Asparagine synthetase A</fullName>
    </alternativeName>
</protein>
<proteinExistence type="inferred from homology"/>
<dbReference type="AlphaFoldDB" id="A0A5D3FCE4"/>
<keyword evidence="3 7" id="KW-0028">Amino-acid biosynthesis</keyword>
<dbReference type="CDD" id="cd00645">
    <property type="entry name" value="AsnA"/>
    <property type="match status" value="1"/>
</dbReference>
<accession>A0A5D3FCE4</accession>
<dbReference type="GO" id="GO:0070981">
    <property type="term" value="P:L-asparagine biosynthetic process"/>
    <property type="evidence" value="ECO:0007669"/>
    <property type="project" value="UniProtKB-UniRule"/>
</dbReference>
<comment type="similarity">
    <text evidence="7">Belongs to the class-II aminoacyl-tRNA synthetase family. AsnA subfamily.</text>
</comment>
<evidence type="ECO:0000256" key="6">
    <source>
        <dbReference type="ARBA" id="ARBA00022888"/>
    </source>
</evidence>
<dbReference type="UniPathway" id="UPA00134">
    <property type="reaction ID" value="UER00194"/>
</dbReference>
<dbReference type="PANTHER" id="PTHR30073:SF5">
    <property type="entry name" value="ASPARTATE--AMMONIA LIGASE"/>
    <property type="match status" value="1"/>
</dbReference>
<evidence type="ECO:0000256" key="5">
    <source>
        <dbReference type="ARBA" id="ARBA00022840"/>
    </source>
</evidence>
<evidence type="ECO:0000256" key="4">
    <source>
        <dbReference type="ARBA" id="ARBA00022741"/>
    </source>
</evidence>
<reference evidence="10 11" key="1">
    <citation type="submission" date="2019-07" db="EMBL/GenBank/DDBJ databases">
        <title>Draft Genome Sequences of Bacteroides pyogenes Strains Isolated from the Uterus Holstein Dairy Cows with Metritis.</title>
        <authorList>
            <person name="Cunha F."/>
            <person name="Galvao K.N."/>
            <person name="Jeon S.J."/>
            <person name="Jeong K.C."/>
        </authorList>
    </citation>
    <scope>NUCLEOTIDE SEQUENCE [LARGE SCALE GENOMIC DNA]</scope>
    <source>
        <strain evidence="10 11">KG-31</strain>
    </source>
</reference>
<comment type="pathway">
    <text evidence="7">Amino-acid biosynthesis; L-asparagine biosynthesis; L-asparagine from L-aspartate (ammonia route): step 1/1.</text>
</comment>
<evidence type="ECO:0000313" key="11">
    <source>
        <dbReference type="Proteomes" id="UP000324383"/>
    </source>
</evidence>
<dbReference type="PROSITE" id="PS50862">
    <property type="entry name" value="AA_TRNA_LIGASE_II"/>
    <property type="match status" value="1"/>
</dbReference>
<dbReference type="RefSeq" id="WP_027326424.1">
    <property type="nucleotide sequence ID" value="NZ_CAMBON010000019.1"/>
</dbReference>
<gene>
    <name evidence="7" type="primary">asnA</name>
    <name evidence="10" type="ORF">FNJ60_02830</name>
</gene>
<keyword evidence="1 7" id="KW-0963">Cytoplasm</keyword>
<name>A0A5D3FCE4_9BACE</name>
<keyword evidence="11" id="KW-1185">Reference proteome</keyword>
<dbReference type="GO" id="GO:0005829">
    <property type="term" value="C:cytosol"/>
    <property type="evidence" value="ECO:0007669"/>
    <property type="project" value="TreeGrafter"/>
</dbReference>
<evidence type="ECO:0000256" key="7">
    <source>
        <dbReference type="HAMAP-Rule" id="MF_00555"/>
    </source>
</evidence>
<dbReference type="PIRSF" id="PIRSF001555">
    <property type="entry name" value="Asp_ammon_ligase"/>
    <property type="match status" value="1"/>
</dbReference>
<dbReference type="InterPro" id="IPR045864">
    <property type="entry name" value="aa-tRNA-synth_II/BPL/LPL"/>
</dbReference>
<evidence type="ECO:0000256" key="2">
    <source>
        <dbReference type="ARBA" id="ARBA00022598"/>
    </source>
</evidence>
<dbReference type="PANTHER" id="PTHR30073">
    <property type="entry name" value="ASPARTATE--AMMONIA LIGASE"/>
    <property type="match status" value="1"/>
</dbReference>
<dbReference type="NCBIfam" id="TIGR00669">
    <property type="entry name" value="asnA"/>
    <property type="match status" value="1"/>
</dbReference>